<keyword evidence="4" id="KW-1185">Reference proteome</keyword>
<dbReference type="PANTHER" id="PTHR12526:SF638">
    <property type="entry name" value="SPORE COAT PROTEIN SA"/>
    <property type="match status" value="1"/>
</dbReference>
<evidence type="ECO:0000313" key="4">
    <source>
        <dbReference type="Proteomes" id="UP000000310"/>
    </source>
</evidence>
<sequence length="426" mass="48206">MFETRLYNTSVFFSGSISTLSILLTTDYKTVSMERKKILIVCDSSKSLLDFRGKLIESLAYKNEIFVFTPQIKQDNVRDLLIRLKVNIYENKLESSNVSIFSDLRYILDLYKLINKVKPDVCFSYAFKPVIYSSLVATVCRVGSVVPMLTGLGYNFSTNGSKKKLVTRITKYLLKLSLMSPRTNLILQNKDDYQTLMAENVISLKRKAFVVNGSGVDLSHYNVSDPPPGNRNFLMISRLINAKGIKEFYEAAKLVKEKHPESSFTLIGAYDNNIDAIEKALYNEICSGTTINYLGEVQDVREHIKASSVVVLPSYYGEGVPRCLLEAMAMGRAVITSDSVGCREVVNLERGKQNGFLIPVKNYKELADRMIYFLSHPKDIKSFGLNGYKYALEKFDVIKVNKHMVDIIENNHYTHSKIVGFPVLLS</sequence>
<evidence type="ECO:0000259" key="2">
    <source>
        <dbReference type="Pfam" id="PF13477"/>
    </source>
</evidence>
<name>F0S9P8_PSESL</name>
<dbReference type="Pfam" id="PF00534">
    <property type="entry name" value="Glycos_transf_1"/>
    <property type="match status" value="1"/>
</dbReference>
<organism evidence="3 4">
    <name type="scientific">Pseudopedobacter saltans (strain ATCC 51119 / DSM 12145 / JCM 21818 / CCUG 39354 / LMG 10337 / NBRC 100064 / NCIMB 13643)</name>
    <name type="common">Pedobacter saltans</name>
    <dbReference type="NCBI Taxonomy" id="762903"/>
    <lineage>
        <taxon>Bacteria</taxon>
        <taxon>Pseudomonadati</taxon>
        <taxon>Bacteroidota</taxon>
        <taxon>Sphingobacteriia</taxon>
        <taxon>Sphingobacteriales</taxon>
        <taxon>Sphingobacteriaceae</taxon>
        <taxon>Pseudopedobacter</taxon>
    </lineage>
</organism>
<evidence type="ECO:0000313" key="3">
    <source>
        <dbReference type="EMBL" id="ADY51404.1"/>
    </source>
</evidence>
<proteinExistence type="predicted"/>
<gene>
    <name evidence="3" type="ordered locus">Pedsa_0832</name>
</gene>
<feature type="domain" description="Glycosyltransferase subfamily 4-like N-terminal" evidence="2">
    <location>
        <begin position="57"/>
        <end position="175"/>
    </location>
</feature>
<dbReference type="EMBL" id="CP002545">
    <property type="protein sequence ID" value="ADY51404.1"/>
    <property type="molecule type" value="Genomic_DNA"/>
</dbReference>
<reference evidence="3 4" key="1">
    <citation type="journal article" date="2011" name="Stand. Genomic Sci.">
        <title>Complete genome sequence of the gliding, heparinolytic Pedobacter saltans type strain (113).</title>
        <authorList>
            <person name="Liolios K."/>
            <person name="Sikorski J."/>
            <person name="Lu M."/>
            <person name="Nolan M."/>
            <person name="Lapidus A."/>
            <person name="Lucas S."/>
            <person name="Hammon N."/>
            <person name="Deshpande S."/>
            <person name="Cheng J.F."/>
            <person name="Tapia R."/>
            <person name="Han C."/>
            <person name="Goodwin L."/>
            <person name="Pitluck S."/>
            <person name="Huntemann M."/>
            <person name="Ivanova N."/>
            <person name="Pagani I."/>
            <person name="Mavromatis K."/>
            <person name="Ovchinikova G."/>
            <person name="Pati A."/>
            <person name="Chen A."/>
            <person name="Palaniappan K."/>
            <person name="Land M."/>
            <person name="Hauser L."/>
            <person name="Brambilla E.M."/>
            <person name="Kotsyurbenko O."/>
            <person name="Rohde M."/>
            <person name="Tindall B.J."/>
            <person name="Abt B."/>
            <person name="Goker M."/>
            <person name="Detter J.C."/>
            <person name="Woyke T."/>
            <person name="Bristow J."/>
            <person name="Eisen J.A."/>
            <person name="Markowitz V."/>
            <person name="Hugenholtz P."/>
            <person name="Klenk H.P."/>
            <person name="Kyrpides N.C."/>
        </authorList>
    </citation>
    <scope>NUCLEOTIDE SEQUENCE [LARGE SCALE GENOMIC DNA]</scope>
    <source>
        <strain evidence="4">ATCC 51119 / DSM 12145 / JCM 21818 / LMG 10337 / NBRC 100064 / NCIMB 13643</strain>
    </source>
</reference>
<dbReference type="InterPro" id="IPR028098">
    <property type="entry name" value="Glyco_trans_4-like_N"/>
</dbReference>
<feature type="domain" description="Glycosyl transferase family 1" evidence="1">
    <location>
        <begin position="227"/>
        <end position="389"/>
    </location>
</feature>
<reference evidence="4" key="2">
    <citation type="submission" date="2011-02" db="EMBL/GenBank/DDBJ databases">
        <title>The complete genome of Pedobacter saltans DSM 12145.</title>
        <authorList>
            <consortium name="US DOE Joint Genome Institute (JGI-PGF)"/>
            <person name="Lucas S."/>
            <person name="Copeland A."/>
            <person name="Lapidus A."/>
            <person name="Bruce D."/>
            <person name="Goodwin L."/>
            <person name="Pitluck S."/>
            <person name="Kyrpides N."/>
            <person name="Mavromatis K."/>
            <person name="Pagani I."/>
            <person name="Ivanova N."/>
            <person name="Ovchinnikova G."/>
            <person name="Lu M."/>
            <person name="Detter J.C."/>
            <person name="Han C."/>
            <person name="Land M."/>
            <person name="Hauser L."/>
            <person name="Markowitz V."/>
            <person name="Cheng J.-F."/>
            <person name="Hugenholtz P."/>
            <person name="Woyke T."/>
            <person name="Wu D."/>
            <person name="Tindall B."/>
            <person name="Pomrenke H.G."/>
            <person name="Brambilla E."/>
            <person name="Klenk H.-P."/>
            <person name="Eisen J.A."/>
        </authorList>
    </citation>
    <scope>NUCLEOTIDE SEQUENCE [LARGE SCALE GENOMIC DNA]</scope>
    <source>
        <strain evidence="4">ATCC 51119 / DSM 12145 / JCM 21818 / LMG 10337 / NBRC 100064 / NCIMB 13643</strain>
    </source>
</reference>
<dbReference type="SUPFAM" id="SSF53756">
    <property type="entry name" value="UDP-Glycosyltransferase/glycogen phosphorylase"/>
    <property type="match status" value="1"/>
</dbReference>
<dbReference type="OrthoDB" id="9790710at2"/>
<dbReference type="AlphaFoldDB" id="F0S9P8"/>
<accession>F0S9P8</accession>
<dbReference type="KEGG" id="psn:Pedsa_0832"/>
<dbReference type="Gene3D" id="3.40.50.2000">
    <property type="entry name" value="Glycogen Phosphorylase B"/>
    <property type="match status" value="2"/>
</dbReference>
<evidence type="ECO:0000259" key="1">
    <source>
        <dbReference type="Pfam" id="PF00534"/>
    </source>
</evidence>
<dbReference type="Proteomes" id="UP000000310">
    <property type="component" value="Chromosome"/>
</dbReference>
<dbReference type="eggNOG" id="COG0438">
    <property type="taxonomic scope" value="Bacteria"/>
</dbReference>
<protein>
    <submittedName>
        <fullName evidence="3">Glycosyl transferase group 1</fullName>
    </submittedName>
</protein>
<dbReference type="PANTHER" id="PTHR12526">
    <property type="entry name" value="GLYCOSYLTRANSFERASE"/>
    <property type="match status" value="1"/>
</dbReference>
<dbReference type="STRING" id="762903.Pedsa_0832"/>
<keyword evidence="3" id="KW-0808">Transferase</keyword>
<dbReference type="InterPro" id="IPR001296">
    <property type="entry name" value="Glyco_trans_1"/>
</dbReference>
<dbReference type="GO" id="GO:0016757">
    <property type="term" value="F:glycosyltransferase activity"/>
    <property type="evidence" value="ECO:0007669"/>
    <property type="project" value="InterPro"/>
</dbReference>
<dbReference type="CDD" id="cd03808">
    <property type="entry name" value="GT4_CapM-like"/>
    <property type="match status" value="1"/>
</dbReference>
<dbReference type="Pfam" id="PF13477">
    <property type="entry name" value="Glyco_trans_4_2"/>
    <property type="match status" value="1"/>
</dbReference>
<dbReference type="HOGENOM" id="CLU_009583_8_1_10"/>